<sequence length="452" mass="48691">MEYLGIPFSVKNVPCLQPDFLPFAPWRTAYLSQARQPFRIAVEGNGTVVYETRIRGGSPADLQYLERTIKLLLWSVGGWRVTLQGDGVLISQLGEIFSPHGSRAFDVAMMETVYGRPFCVEAAGERFPEPRPAARPIGGHLEGCRIGFDAGGSDRKVSAVVDGRTVYSEEVVWHPKTAADPQYHQREVLCALRTAAAHLPRVDAIGVSTAGIVRGDELMVSALLAAVPPERQQEGRTLYRRAAAAMGNVPLAVANDGDVTALAGYMSLGTGPVMGIAMGTSQAAGYVDAQGRVSGWLNELAFAPVDLAEAAPRDPWSGDTGVGGQYFSQDAVIRLAAAAGVPTDAALTPAQQLRQVQELARQGHPAARRIFRDMGVCLAHTLALYAEIYPLRHVMVLGRVASGIGGEWMTETCRRVLAEEYPQLPLEVLLPDDRFRRIGQSVAAASLPQVRP</sequence>
<proteinExistence type="predicted"/>
<dbReference type="Gene3D" id="3.30.420.40">
    <property type="match status" value="2"/>
</dbReference>
<dbReference type="InterPro" id="IPR043129">
    <property type="entry name" value="ATPase_NBD"/>
</dbReference>
<dbReference type="KEGG" id="vcop:MM50RIKEN_02150"/>
<organism evidence="1 2">
    <name type="scientific">Vescimonas coprocola</name>
    <dbReference type="NCBI Taxonomy" id="2714355"/>
    <lineage>
        <taxon>Bacteria</taxon>
        <taxon>Bacillati</taxon>
        <taxon>Bacillota</taxon>
        <taxon>Clostridia</taxon>
        <taxon>Eubacteriales</taxon>
        <taxon>Oscillospiraceae</taxon>
        <taxon>Vescimonas</taxon>
    </lineage>
</organism>
<evidence type="ECO:0008006" key="3">
    <source>
        <dbReference type="Google" id="ProtNLM"/>
    </source>
</evidence>
<dbReference type="Proteomes" id="UP000681035">
    <property type="component" value="Chromosome"/>
</dbReference>
<dbReference type="SUPFAM" id="SSF53067">
    <property type="entry name" value="Actin-like ATPase domain"/>
    <property type="match status" value="1"/>
</dbReference>
<keyword evidence="2" id="KW-1185">Reference proteome</keyword>
<dbReference type="RefSeq" id="WP_213541402.1">
    <property type="nucleotide sequence ID" value="NZ_AP023418.1"/>
</dbReference>
<evidence type="ECO:0000313" key="1">
    <source>
        <dbReference type="EMBL" id="BCK80452.1"/>
    </source>
</evidence>
<name>A0A810Q2K6_9FIRM</name>
<gene>
    <name evidence="1" type="ORF">MM50RIKEN_02150</name>
</gene>
<reference evidence="1" key="1">
    <citation type="submission" date="2020-09" db="EMBL/GenBank/DDBJ databases">
        <title>New species isolated from human feces.</title>
        <authorList>
            <person name="Kitahara M."/>
            <person name="Shigeno Y."/>
            <person name="Shime M."/>
            <person name="Matsumoto Y."/>
            <person name="Nakamura S."/>
            <person name="Motooka D."/>
            <person name="Fukuoka S."/>
            <person name="Nishikawa H."/>
            <person name="Benno Y."/>
        </authorList>
    </citation>
    <scope>NUCLEOTIDE SEQUENCE</scope>
    <source>
        <strain evidence="1">MM50</strain>
    </source>
</reference>
<evidence type="ECO:0000313" key="2">
    <source>
        <dbReference type="Proteomes" id="UP000681035"/>
    </source>
</evidence>
<accession>A0A810Q2K6</accession>
<protein>
    <recommendedName>
        <fullName evidence="3">ROK family protein</fullName>
    </recommendedName>
</protein>
<dbReference type="AlphaFoldDB" id="A0A810Q2K6"/>
<dbReference type="EMBL" id="AP023418">
    <property type="protein sequence ID" value="BCK80452.1"/>
    <property type="molecule type" value="Genomic_DNA"/>
</dbReference>